<dbReference type="PANTHER" id="PTHR32552">
    <property type="entry name" value="FERRICHROME IRON RECEPTOR-RELATED"/>
    <property type="match status" value="1"/>
</dbReference>
<gene>
    <name evidence="12" type="ORF">MNBD_GAMMA23-731</name>
</gene>
<dbReference type="InterPro" id="IPR039426">
    <property type="entry name" value="TonB-dep_rcpt-like"/>
</dbReference>
<evidence type="ECO:0000256" key="2">
    <source>
        <dbReference type="ARBA" id="ARBA00022448"/>
    </source>
</evidence>
<evidence type="ECO:0000256" key="6">
    <source>
        <dbReference type="ARBA" id="ARBA00023065"/>
    </source>
</evidence>
<keyword evidence="9" id="KW-0998">Cell outer membrane</keyword>
<accession>A0A3B1A207</accession>
<keyword evidence="2" id="KW-0813">Transport</keyword>
<dbReference type="Pfam" id="PF07715">
    <property type="entry name" value="Plug"/>
    <property type="match status" value="1"/>
</dbReference>
<evidence type="ECO:0000256" key="5">
    <source>
        <dbReference type="ARBA" id="ARBA00023004"/>
    </source>
</evidence>
<dbReference type="InterPro" id="IPR012910">
    <property type="entry name" value="Plug_dom"/>
</dbReference>
<dbReference type="GO" id="GO:0009279">
    <property type="term" value="C:cell outer membrane"/>
    <property type="evidence" value="ECO:0007669"/>
    <property type="project" value="UniProtKB-SubCell"/>
</dbReference>
<evidence type="ECO:0000256" key="4">
    <source>
        <dbReference type="ARBA" id="ARBA00022692"/>
    </source>
</evidence>
<keyword evidence="6" id="KW-0406">Ion transport</keyword>
<evidence type="ECO:0000259" key="11">
    <source>
        <dbReference type="Pfam" id="PF07715"/>
    </source>
</evidence>
<evidence type="ECO:0000256" key="1">
    <source>
        <dbReference type="ARBA" id="ARBA00004571"/>
    </source>
</evidence>
<dbReference type="InterPro" id="IPR000531">
    <property type="entry name" value="Beta-barrel_TonB"/>
</dbReference>
<feature type="domain" description="TonB-dependent receptor plug" evidence="11">
    <location>
        <begin position="49"/>
        <end position="156"/>
    </location>
</feature>
<dbReference type="GO" id="GO:0006826">
    <property type="term" value="P:iron ion transport"/>
    <property type="evidence" value="ECO:0007669"/>
    <property type="project" value="UniProtKB-KW"/>
</dbReference>
<keyword evidence="8" id="KW-0472">Membrane</keyword>
<keyword evidence="7" id="KW-0798">TonB box</keyword>
<sequence>MSNKIRSQSCSLYILLLLPGWSLAYASNEMSAKNDVVISVTSTREDKPLSEVPASVGIINKQNIKETKPAHPSEIMNQIPGVHVNVTGGEGHMTAIRQPTTTKAVYLYLEDGIPTRSTGFFNHNALYEVNIPQSESIEIIKGPGTSLYGSDAIGGVVNVLTAAPPLEKQTSINIEAGNNAWYRLLADTGDSDDDSGYVASLNLTSSDGWRNNTEYDRISANLRVDNFLDNGASLKTIFSATDVDQKTAGSSRLLRDDYLNNPELNYTPISYRQVQAYRLSTEYEKGGKDNSLSITPYLRHNTMALLPNWSLSYDPAVYETKNNSIGVLLKNRQNLSESNAVLISGVDIDYSPGSYIQHEISTTKVGNVYTDYTVGQVQYDYDVIFSAISPYVHYEQSLSPLTRFTAGARYDFMQYDYDNNLTTVTTGSQRRPADTVVDFSHFSPKLGLTHQINKSTSAFINYRHAFRAPSNTQLFRQGKAENTVGLKPIKVNSFEIGMRGRTQNKLGYTISLYYMSKTDDILTYKNLDNTRETVNAGETSHKGIEVGLDKALTSAVQLNVAASYAVHTYEDWKPNSSTDYSGNEMESAPRTIINTKLSYRPVALPALKVEVEWVHLGSYWMDQANTQKYKGHDLANIRARYAINKKSSVYTRIMNLLDEKYATAASYKPAAFGNPEKFEYAPGMPLSVFVGYTQKF</sequence>
<dbReference type="Pfam" id="PF00593">
    <property type="entry name" value="TonB_dep_Rec_b-barrel"/>
    <property type="match status" value="1"/>
</dbReference>
<organism evidence="12">
    <name type="scientific">hydrothermal vent metagenome</name>
    <dbReference type="NCBI Taxonomy" id="652676"/>
    <lineage>
        <taxon>unclassified sequences</taxon>
        <taxon>metagenomes</taxon>
        <taxon>ecological metagenomes</taxon>
    </lineage>
</organism>
<evidence type="ECO:0000256" key="7">
    <source>
        <dbReference type="ARBA" id="ARBA00023077"/>
    </source>
</evidence>
<dbReference type="SUPFAM" id="SSF56935">
    <property type="entry name" value="Porins"/>
    <property type="match status" value="1"/>
</dbReference>
<evidence type="ECO:0000256" key="8">
    <source>
        <dbReference type="ARBA" id="ARBA00023136"/>
    </source>
</evidence>
<keyword evidence="4" id="KW-0812">Transmembrane</keyword>
<name>A0A3B1A207_9ZZZZ</name>
<evidence type="ECO:0000256" key="3">
    <source>
        <dbReference type="ARBA" id="ARBA00022496"/>
    </source>
</evidence>
<dbReference type="InterPro" id="IPR037066">
    <property type="entry name" value="Plug_dom_sf"/>
</dbReference>
<keyword evidence="3" id="KW-0410">Iron transport</keyword>
<dbReference type="Gene3D" id="2.40.170.20">
    <property type="entry name" value="TonB-dependent receptor, beta-barrel domain"/>
    <property type="match status" value="1"/>
</dbReference>
<evidence type="ECO:0000313" key="12">
    <source>
        <dbReference type="EMBL" id="VAW93792.1"/>
    </source>
</evidence>
<feature type="domain" description="TonB-dependent receptor-like beta-barrel" evidence="10">
    <location>
        <begin position="211"/>
        <end position="656"/>
    </location>
</feature>
<dbReference type="Gene3D" id="2.170.130.10">
    <property type="entry name" value="TonB-dependent receptor, plug domain"/>
    <property type="match status" value="1"/>
</dbReference>
<dbReference type="PANTHER" id="PTHR32552:SF81">
    <property type="entry name" value="TONB-DEPENDENT OUTER MEMBRANE RECEPTOR"/>
    <property type="match status" value="1"/>
</dbReference>
<dbReference type="EMBL" id="UOFT01000034">
    <property type="protein sequence ID" value="VAW93792.1"/>
    <property type="molecule type" value="Genomic_DNA"/>
</dbReference>
<comment type="subcellular location">
    <subcellularLocation>
        <location evidence="1">Cell outer membrane</location>
        <topology evidence="1">Multi-pass membrane protein</topology>
    </subcellularLocation>
</comment>
<evidence type="ECO:0000256" key="9">
    <source>
        <dbReference type="ARBA" id="ARBA00023237"/>
    </source>
</evidence>
<evidence type="ECO:0000259" key="10">
    <source>
        <dbReference type="Pfam" id="PF00593"/>
    </source>
</evidence>
<dbReference type="PROSITE" id="PS52016">
    <property type="entry name" value="TONB_DEPENDENT_REC_3"/>
    <property type="match status" value="1"/>
</dbReference>
<keyword evidence="5" id="KW-0408">Iron</keyword>
<dbReference type="InterPro" id="IPR036942">
    <property type="entry name" value="Beta-barrel_TonB_sf"/>
</dbReference>
<proteinExistence type="predicted"/>
<reference evidence="12" key="1">
    <citation type="submission" date="2018-06" db="EMBL/GenBank/DDBJ databases">
        <authorList>
            <person name="Zhirakovskaya E."/>
        </authorList>
    </citation>
    <scope>NUCLEOTIDE SEQUENCE</scope>
</reference>
<protein>
    <submittedName>
        <fullName evidence="12">TonB-dependent receptor Outer membrane receptor for ferrienterochelin and colicins</fullName>
    </submittedName>
</protein>
<dbReference type="AlphaFoldDB" id="A0A3B1A207"/>
<keyword evidence="12" id="KW-0675">Receptor</keyword>